<evidence type="ECO:0000313" key="2">
    <source>
        <dbReference type="EMBL" id="VVM07737.1"/>
    </source>
</evidence>
<dbReference type="EMBL" id="CABFVA020000111">
    <property type="protein sequence ID" value="VVM07737.1"/>
    <property type="molecule type" value="Genomic_DNA"/>
</dbReference>
<proteinExistence type="predicted"/>
<dbReference type="Proteomes" id="UP000334923">
    <property type="component" value="Unassembled WGS sequence"/>
</dbReference>
<gene>
    <name evidence="2" type="ORF">MAMT_01890</name>
</gene>
<feature type="region of interest" description="Disordered" evidence="1">
    <location>
        <begin position="21"/>
        <end position="41"/>
    </location>
</feature>
<evidence type="ECO:0000313" key="3">
    <source>
        <dbReference type="Proteomes" id="UP000334923"/>
    </source>
</evidence>
<organism evidence="2 3">
    <name type="scientific">Methylacidimicrobium tartarophylax</name>
    <dbReference type="NCBI Taxonomy" id="1041768"/>
    <lineage>
        <taxon>Bacteria</taxon>
        <taxon>Pseudomonadati</taxon>
        <taxon>Verrucomicrobiota</taxon>
        <taxon>Methylacidimicrobium</taxon>
    </lineage>
</organism>
<keyword evidence="3" id="KW-1185">Reference proteome</keyword>
<evidence type="ECO:0000256" key="1">
    <source>
        <dbReference type="SAM" id="MobiDB-lite"/>
    </source>
</evidence>
<reference evidence="2 3" key="1">
    <citation type="submission" date="2019-09" db="EMBL/GenBank/DDBJ databases">
        <authorList>
            <person name="Cremers G."/>
        </authorList>
    </citation>
    <scope>NUCLEOTIDE SEQUENCE [LARGE SCALE GENOMIC DNA]</scope>
    <source>
        <strain evidence="2">4A</strain>
    </source>
</reference>
<protein>
    <submittedName>
        <fullName evidence="2">Uncharacterized protein</fullName>
    </submittedName>
</protein>
<dbReference type="AlphaFoldDB" id="A0A5E6MFG5"/>
<sequence>MNRYRHLLLLPLPWANIGVGDHGSRLESASEGADPGKQRAG</sequence>
<name>A0A5E6MFG5_9BACT</name>
<accession>A0A5E6MFG5</accession>